<evidence type="ECO:0000313" key="3">
    <source>
        <dbReference type="Proteomes" id="UP000295192"/>
    </source>
</evidence>
<gene>
    <name evidence="2" type="ORF">AWZ03_015236</name>
</gene>
<dbReference type="EMBL" id="LSRL02004776">
    <property type="protein sequence ID" value="TDG38342.1"/>
    <property type="molecule type" value="Genomic_DNA"/>
</dbReference>
<proteinExistence type="predicted"/>
<dbReference type="AlphaFoldDB" id="A0A484AQ90"/>
<keyword evidence="3" id="KW-1185">Reference proteome</keyword>
<comment type="caution">
    <text evidence="2">The sequence shown here is derived from an EMBL/GenBank/DDBJ whole genome shotgun (WGS) entry which is preliminary data.</text>
</comment>
<feature type="compositionally biased region" description="Acidic residues" evidence="1">
    <location>
        <begin position="1"/>
        <end position="12"/>
    </location>
</feature>
<feature type="region of interest" description="Disordered" evidence="1">
    <location>
        <begin position="1"/>
        <end position="72"/>
    </location>
</feature>
<dbReference type="Proteomes" id="UP000295192">
    <property type="component" value="Unassembled WGS sequence"/>
</dbReference>
<accession>A0A484AQ90</accession>
<organism evidence="2 3">
    <name type="scientific">Drosophila navojoa</name>
    <name type="common">Fruit fly</name>
    <dbReference type="NCBI Taxonomy" id="7232"/>
    <lineage>
        <taxon>Eukaryota</taxon>
        <taxon>Metazoa</taxon>
        <taxon>Ecdysozoa</taxon>
        <taxon>Arthropoda</taxon>
        <taxon>Hexapoda</taxon>
        <taxon>Insecta</taxon>
        <taxon>Pterygota</taxon>
        <taxon>Neoptera</taxon>
        <taxon>Endopterygota</taxon>
        <taxon>Diptera</taxon>
        <taxon>Brachycera</taxon>
        <taxon>Muscomorpha</taxon>
        <taxon>Ephydroidea</taxon>
        <taxon>Drosophilidae</taxon>
        <taxon>Drosophila</taxon>
    </lineage>
</organism>
<name>A0A484AQ90_DRONA</name>
<evidence type="ECO:0000256" key="1">
    <source>
        <dbReference type="SAM" id="MobiDB-lite"/>
    </source>
</evidence>
<sequence length="72" mass="7641">MILETETVETGDDLQTPLSPAMATKCPRTANEEEETPAGEMCDRSPPRGQDGGGEHCPFVDNPAPKTEAPEG</sequence>
<protein>
    <submittedName>
        <fullName evidence="2">Uncharacterized protein</fullName>
    </submittedName>
</protein>
<reference evidence="2 3" key="1">
    <citation type="journal article" date="2019" name="J. Hered.">
        <title>An Improved Genome Assembly for Drosophila navojoa, the Basal Species in the mojavensis Cluster.</title>
        <authorList>
            <person name="Vanderlinde T."/>
            <person name="Dupim E.G."/>
            <person name="Nazario-Yepiz N.O."/>
            <person name="Carvalho A.B."/>
        </authorList>
    </citation>
    <scope>NUCLEOTIDE SEQUENCE [LARGE SCALE GENOMIC DNA]</scope>
    <source>
        <strain evidence="2">Navoj_Jal97</strain>
        <tissue evidence="2">Whole organism</tissue>
    </source>
</reference>
<evidence type="ECO:0000313" key="2">
    <source>
        <dbReference type="EMBL" id="TDG38342.1"/>
    </source>
</evidence>